<evidence type="ECO:0000313" key="6">
    <source>
        <dbReference type="EMBL" id="ACU94758.1"/>
    </source>
</evidence>
<accession>C7MPB8</accession>
<sequence length="440" mass="46802">MKNDRKTAYQGKHAVSPGPSQVSSTTPVVPLRPSIEKGKKSSSLTRRGFVALGSVAVVGIAGGFIYTHRSVALTLNGSPISVPVGITAQELIDSQGLSPQPGNLISVSGNTLTQGAGDAFSLTVDNKLFSKEEAANWHAAGGETVEIGNGADIMEDYDVTIEETQPKLETTGIKGGAVRYVSQWGKVGKKEIRTGKKSGEVADGDVLQEAQNCIITNCNITPDNNQKVVGISFDDGPSSFTQDYLDILADRNVSATFFNIGKNVDSLSDIPPKVIAAGHHIASHTYSHPFLTKDTPEEVRNELSQAAESIKQATGVETTMLRPPYGDFDMNSWLASGGLISSEILWNQDTLDWKQPGVDKIVSNALSGIKPGAIILMHDGGGKRDQDLEALPKIIDSLMADGYRVLSVNDLMKTDSSIPADIADGTARMPDDAVWPTELA</sequence>
<keyword evidence="4" id="KW-0472">Membrane</keyword>
<dbReference type="EMBL" id="CP001682">
    <property type="protein sequence ID" value="ACU94758.1"/>
    <property type="molecule type" value="Genomic_DNA"/>
</dbReference>
<dbReference type="KEGG" id="ccu:Ccur_10670"/>
<dbReference type="AlphaFoldDB" id="C7MPB8"/>
<feature type="compositionally biased region" description="Polar residues" evidence="3">
    <location>
        <begin position="18"/>
        <end position="27"/>
    </location>
</feature>
<dbReference type="CDD" id="cd10917">
    <property type="entry name" value="CE4_NodB_like_6s_7s"/>
    <property type="match status" value="1"/>
</dbReference>
<evidence type="ECO:0000256" key="2">
    <source>
        <dbReference type="ARBA" id="ARBA00022801"/>
    </source>
</evidence>
<dbReference type="InterPro" id="IPR002509">
    <property type="entry name" value="NODB_dom"/>
</dbReference>
<evidence type="ECO:0000256" key="3">
    <source>
        <dbReference type="SAM" id="MobiDB-lite"/>
    </source>
</evidence>
<dbReference type="InterPro" id="IPR050248">
    <property type="entry name" value="Polysacc_deacetylase_ArnD"/>
</dbReference>
<reference evidence="6 7" key="1">
    <citation type="journal article" date="2009" name="Stand. Genomic Sci.">
        <title>Complete genome sequence of Cryptobacterium curtum type strain (12-3).</title>
        <authorList>
            <person name="Mavrommatis K."/>
            <person name="Pukall R."/>
            <person name="Rohde C."/>
            <person name="Chen F."/>
            <person name="Sims D."/>
            <person name="Brettin T."/>
            <person name="Kuske C."/>
            <person name="Detter J.C."/>
            <person name="Han C."/>
            <person name="Lapidus A."/>
            <person name="Copeland A."/>
            <person name="Glavina Del Rio T."/>
            <person name="Nolan M."/>
            <person name="Lucas S."/>
            <person name="Tice H."/>
            <person name="Cheng J.F."/>
            <person name="Bruce D."/>
            <person name="Goodwin L."/>
            <person name="Pitluck S."/>
            <person name="Ovchinnikova G."/>
            <person name="Pati A."/>
            <person name="Ivanova N."/>
            <person name="Chen A."/>
            <person name="Palaniappan K."/>
            <person name="Chain P."/>
            <person name="D'haeseleer P."/>
            <person name="Goker M."/>
            <person name="Bristow J."/>
            <person name="Eisen J.A."/>
            <person name="Markowitz V."/>
            <person name="Hugenholtz P."/>
            <person name="Rohde M."/>
            <person name="Klenk H.P."/>
            <person name="Kyrpides N.C."/>
        </authorList>
    </citation>
    <scope>NUCLEOTIDE SEQUENCE [LARGE SCALE GENOMIC DNA]</scope>
    <source>
        <strain evidence="7">ATCC 700683 / DSM 15641 / 12-3</strain>
    </source>
</reference>
<dbReference type="Pfam" id="PF01522">
    <property type="entry name" value="Polysacc_deac_1"/>
    <property type="match status" value="1"/>
</dbReference>
<dbReference type="GO" id="GO:0016810">
    <property type="term" value="F:hydrolase activity, acting on carbon-nitrogen (but not peptide) bonds"/>
    <property type="evidence" value="ECO:0007669"/>
    <property type="project" value="InterPro"/>
</dbReference>
<dbReference type="RefSeq" id="WP_012803443.1">
    <property type="nucleotide sequence ID" value="NC_013170.1"/>
</dbReference>
<keyword evidence="7" id="KW-1185">Reference proteome</keyword>
<protein>
    <submittedName>
        <fullName evidence="6">Predicted xylanase/chitin deacetylase</fullName>
    </submittedName>
</protein>
<keyword evidence="6" id="KW-0624">Polysaccharide degradation</keyword>
<keyword evidence="6" id="KW-0119">Carbohydrate metabolism</keyword>
<feature type="domain" description="NodB homology" evidence="5">
    <location>
        <begin position="227"/>
        <end position="406"/>
    </location>
</feature>
<evidence type="ECO:0000313" key="7">
    <source>
        <dbReference type="Proteomes" id="UP000000954"/>
    </source>
</evidence>
<dbReference type="Proteomes" id="UP000000954">
    <property type="component" value="Chromosome"/>
</dbReference>
<dbReference type="PANTHER" id="PTHR10587:SF133">
    <property type="entry name" value="CHITIN DEACETYLASE 1-RELATED"/>
    <property type="match status" value="1"/>
</dbReference>
<dbReference type="eggNOG" id="COG0726">
    <property type="taxonomic scope" value="Bacteria"/>
</dbReference>
<dbReference type="STRING" id="469378.Ccur_10670"/>
<keyword evidence="1" id="KW-0479">Metal-binding</keyword>
<proteinExistence type="predicted"/>
<keyword evidence="6" id="KW-0858">Xylan degradation</keyword>
<keyword evidence="2 6" id="KW-0378">Hydrolase</keyword>
<keyword evidence="6" id="KW-0326">Glycosidase</keyword>
<dbReference type="SUPFAM" id="SSF88713">
    <property type="entry name" value="Glycoside hydrolase/deacetylase"/>
    <property type="match status" value="1"/>
</dbReference>
<keyword evidence="4" id="KW-1133">Transmembrane helix</keyword>
<evidence type="ECO:0000259" key="5">
    <source>
        <dbReference type="PROSITE" id="PS51677"/>
    </source>
</evidence>
<dbReference type="PROSITE" id="PS51677">
    <property type="entry name" value="NODB"/>
    <property type="match status" value="1"/>
</dbReference>
<dbReference type="HOGENOM" id="CLU_034359_1_0_11"/>
<evidence type="ECO:0000256" key="1">
    <source>
        <dbReference type="ARBA" id="ARBA00022723"/>
    </source>
</evidence>
<gene>
    <name evidence="6" type="ordered locus">Ccur_10670</name>
</gene>
<dbReference type="PANTHER" id="PTHR10587">
    <property type="entry name" value="GLYCOSYL TRANSFERASE-RELATED"/>
    <property type="match status" value="1"/>
</dbReference>
<evidence type="ECO:0000256" key="4">
    <source>
        <dbReference type="SAM" id="Phobius"/>
    </source>
</evidence>
<feature type="transmembrane region" description="Helical" evidence="4">
    <location>
        <begin position="49"/>
        <end position="66"/>
    </location>
</feature>
<dbReference type="GO" id="GO:0016798">
    <property type="term" value="F:hydrolase activity, acting on glycosyl bonds"/>
    <property type="evidence" value="ECO:0007669"/>
    <property type="project" value="UniProtKB-KW"/>
</dbReference>
<dbReference type="GO" id="GO:0046872">
    <property type="term" value="F:metal ion binding"/>
    <property type="evidence" value="ECO:0007669"/>
    <property type="project" value="UniProtKB-KW"/>
</dbReference>
<name>C7MPB8_CRYCD</name>
<keyword evidence="4" id="KW-0812">Transmembrane</keyword>
<dbReference type="GO" id="GO:0016020">
    <property type="term" value="C:membrane"/>
    <property type="evidence" value="ECO:0007669"/>
    <property type="project" value="TreeGrafter"/>
</dbReference>
<dbReference type="Gene3D" id="3.20.20.370">
    <property type="entry name" value="Glycoside hydrolase/deacetylase"/>
    <property type="match status" value="1"/>
</dbReference>
<dbReference type="InterPro" id="IPR011330">
    <property type="entry name" value="Glyco_hydro/deAcase_b/a-brl"/>
</dbReference>
<feature type="region of interest" description="Disordered" evidence="3">
    <location>
        <begin position="1"/>
        <end position="39"/>
    </location>
</feature>
<dbReference type="GO" id="GO:0045493">
    <property type="term" value="P:xylan catabolic process"/>
    <property type="evidence" value="ECO:0007669"/>
    <property type="project" value="UniProtKB-KW"/>
</dbReference>
<organism evidence="6 7">
    <name type="scientific">Cryptobacterium curtum (strain ATCC 700683 / DSM 15641 / CCUG 43107 / 12-3)</name>
    <dbReference type="NCBI Taxonomy" id="469378"/>
    <lineage>
        <taxon>Bacteria</taxon>
        <taxon>Bacillati</taxon>
        <taxon>Actinomycetota</taxon>
        <taxon>Coriobacteriia</taxon>
        <taxon>Eggerthellales</taxon>
        <taxon>Eggerthellaceae</taxon>
        <taxon>Cryptobacterium</taxon>
    </lineage>
</organism>